<dbReference type="AlphaFoldDB" id="A0A9P0KLU4"/>
<name>A0A9P0KLU4_ACAOB</name>
<keyword evidence="2" id="KW-1185">Reference proteome</keyword>
<dbReference type="EMBL" id="CAKOFQ010006818">
    <property type="protein sequence ID" value="CAH1974122.1"/>
    <property type="molecule type" value="Genomic_DNA"/>
</dbReference>
<reference evidence="1" key="1">
    <citation type="submission" date="2022-03" db="EMBL/GenBank/DDBJ databases">
        <authorList>
            <person name="Sayadi A."/>
        </authorList>
    </citation>
    <scope>NUCLEOTIDE SEQUENCE</scope>
</reference>
<dbReference type="Proteomes" id="UP001152888">
    <property type="component" value="Unassembled WGS sequence"/>
</dbReference>
<evidence type="ECO:0000313" key="2">
    <source>
        <dbReference type="Proteomes" id="UP001152888"/>
    </source>
</evidence>
<sequence>MEDGPIIPRFLPLNTDLFFELCASLHCLGGG</sequence>
<protein>
    <submittedName>
        <fullName evidence="1">Uncharacterized protein</fullName>
    </submittedName>
</protein>
<gene>
    <name evidence="1" type="ORF">ACAOBT_LOCUS10906</name>
</gene>
<accession>A0A9P0KLU4</accession>
<proteinExistence type="predicted"/>
<organism evidence="1 2">
    <name type="scientific">Acanthoscelides obtectus</name>
    <name type="common">Bean weevil</name>
    <name type="synonym">Bruchus obtectus</name>
    <dbReference type="NCBI Taxonomy" id="200917"/>
    <lineage>
        <taxon>Eukaryota</taxon>
        <taxon>Metazoa</taxon>
        <taxon>Ecdysozoa</taxon>
        <taxon>Arthropoda</taxon>
        <taxon>Hexapoda</taxon>
        <taxon>Insecta</taxon>
        <taxon>Pterygota</taxon>
        <taxon>Neoptera</taxon>
        <taxon>Endopterygota</taxon>
        <taxon>Coleoptera</taxon>
        <taxon>Polyphaga</taxon>
        <taxon>Cucujiformia</taxon>
        <taxon>Chrysomeloidea</taxon>
        <taxon>Chrysomelidae</taxon>
        <taxon>Bruchinae</taxon>
        <taxon>Bruchini</taxon>
        <taxon>Acanthoscelides</taxon>
    </lineage>
</organism>
<evidence type="ECO:0000313" key="1">
    <source>
        <dbReference type="EMBL" id="CAH1974122.1"/>
    </source>
</evidence>
<comment type="caution">
    <text evidence="1">The sequence shown here is derived from an EMBL/GenBank/DDBJ whole genome shotgun (WGS) entry which is preliminary data.</text>
</comment>